<dbReference type="Pfam" id="PF11457">
    <property type="entry name" value="DUF3021"/>
    <property type="match status" value="1"/>
</dbReference>
<dbReference type="AlphaFoldDB" id="A0AAW6SWJ1"/>
<feature type="transmembrane region" description="Helical" evidence="1">
    <location>
        <begin position="99"/>
        <end position="124"/>
    </location>
</feature>
<proteinExistence type="predicted"/>
<name>A0AAW6SWJ1_9BACI</name>
<sequence>MKRSFHYALLGGLIGLSTSYIIITIVLLLNPNEVMNGSKLLVECILAIALGVGCGLISLIFYYDRYSSFVKLTIHYVVILILVLICGAIGDWYENPIEQPISFILFITIQIVVYIVIFTVIYWIDLREVKKINEKLKGR</sequence>
<organism evidence="2 3">
    <name type="scientific">Heyndrickxia oleronia</name>
    <dbReference type="NCBI Taxonomy" id="38875"/>
    <lineage>
        <taxon>Bacteria</taxon>
        <taxon>Bacillati</taxon>
        <taxon>Bacillota</taxon>
        <taxon>Bacilli</taxon>
        <taxon>Bacillales</taxon>
        <taxon>Bacillaceae</taxon>
        <taxon>Heyndrickxia</taxon>
    </lineage>
</organism>
<dbReference type="InterPro" id="IPR021560">
    <property type="entry name" value="DUF3021"/>
</dbReference>
<protein>
    <submittedName>
        <fullName evidence="2">DUF3021 domain-containing protein</fullName>
    </submittedName>
</protein>
<feature type="transmembrane region" description="Helical" evidence="1">
    <location>
        <begin position="74"/>
        <end position="93"/>
    </location>
</feature>
<evidence type="ECO:0000313" key="2">
    <source>
        <dbReference type="EMBL" id="MDH5161678.1"/>
    </source>
</evidence>
<evidence type="ECO:0000256" key="1">
    <source>
        <dbReference type="SAM" id="Phobius"/>
    </source>
</evidence>
<comment type="caution">
    <text evidence="2">The sequence shown here is derived from an EMBL/GenBank/DDBJ whole genome shotgun (WGS) entry which is preliminary data.</text>
</comment>
<evidence type="ECO:0000313" key="3">
    <source>
        <dbReference type="Proteomes" id="UP001159179"/>
    </source>
</evidence>
<dbReference type="RefSeq" id="WP_058004984.1">
    <property type="nucleotide sequence ID" value="NZ_JAROYP010000006.1"/>
</dbReference>
<keyword evidence="1" id="KW-1133">Transmembrane helix</keyword>
<reference evidence="2" key="1">
    <citation type="submission" date="2023-03" db="EMBL/GenBank/DDBJ databases">
        <title>Bacterial isolates from washroom surfaces on a university campus.</title>
        <authorList>
            <person name="Holman D.B."/>
            <person name="Gzyl K.E."/>
            <person name="Taheri A.E."/>
        </authorList>
    </citation>
    <scope>NUCLEOTIDE SEQUENCE</scope>
    <source>
        <strain evidence="2">RD03</strain>
    </source>
</reference>
<dbReference type="Proteomes" id="UP001159179">
    <property type="component" value="Unassembled WGS sequence"/>
</dbReference>
<gene>
    <name evidence="2" type="ORF">P5X88_12065</name>
</gene>
<keyword evidence="1" id="KW-0812">Transmembrane</keyword>
<dbReference type="EMBL" id="JAROYP010000006">
    <property type="protein sequence ID" value="MDH5161678.1"/>
    <property type="molecule type" value="Genomic_DNA"/>
</dbReference>
<feature type="transmembrane region" description="Helical" evidence="1">
    <location>
        <begin position="40"/>
        <end position="62"/>
    </location>
</feature>
<keyword evidence="1" id="KW-0472">Membrane</keyword>
<accession>A0AAW6SWJ1</accession>
<feature type="transmembrane region" description="Helical" evidence="1">
    <location>
        <begin position="7"/>
        <end position="28"/>
    </location>
</feature>